<organism evidence="1 2">
    <name type="scientific">Plebeiibacterium marinum</name>
    <dbReference type="NCBI Taxonomy" id="2992111"/>
    <lineage>
        <taxon>Bacteria</taxon>
        <taxon>Pseudomonadati</taxon>
        <taxon>Bacteroidota</taxon>
        <taxon>Bacteroidia</taxon>
        <taxon>Marinilabiliales</taxon>
        <taxon>Marinilabiliaceae</taxon>
        <taxon>Plebeiibacterium</taxon>
    </lineage>
</organism>
<name>A0AAE3MEZ9_9BACT</name>
<comment type="caution">
    <text evidence="1">The sequence shown here is derived from an EMBL/GenBank/DDBJ whole genome shotgun (WGS) entry which is preliminary data.</text>
</comment>
<accession>A0AAE3MEZ9</accession>
<dbReference type="RefSeq" id="WP_301199995.1">
    <property type="nucleotide sequence ID" value="NZ_JAPDPI010000025.1"/>
</dbReference>
<dbReference type="Gene3D" id="3.30.1150.10">
    <property type="match status" value="1"/>
</dbReference>
<proteinExistence type="predicted"/>
<evidence type="ECO:0000313" key="1">
    <source>
        <dbReference type="EMBL" id="MCW3806501.1"/>
    </source>
</evidence>
<keyword evidence="2" id="KW-1185">Reference proteome</keyword>
<dbReference type="Proteomes" id="UP001207408">
    <property type="component" value="Unassembled WGS sequence"/>
</dbReference>
<evidence type="ECO:0000313" key="2">
    <source>
        <dbReference type="Proteomes" id="UP001207408"/>
    </source>
</evidence>
<sequence length="245" mass="28202">MKRVGIFVLLIMLSVICVAQIRKIEEVVVKAPKYNGVVTFEKGSENFVSPISRFLQKDLSIKSKEYDYLKEGTVIIDFTVNTDGTVDNFIVKNSISHTNDNFVISALKSTSGDWIPGQRDGFPVEMEKRVVVAFTSEETPSLNHQARYYTVRGIKKFMAAERCQKNLFIHQENKEKRTERKLCAALKRLESANSLRPNEPCVKFWEAKTYEKLGDDIMRYQKLNEYQDALDARYYAMTDLVTITL</sequence>
<evidence type="ECO:0008006" key="3">
    <source>
        <dbReference type="Google" id="ProtNLM"/>
    </source>
</evidence>
<protein>
    <recommendedName>
        <fullName evidence="3">TonB C-terminal domain-containing protein</fullName>
    </recommendedName>
</protein>
<reference evidence="1" key="1">
    <citation type="submission" date="2022-10" db="EMBL/GenBank/DDBJ databases">
        <authorList>
            <person name="Yu W.X."/>
        </authorList>
    </citation>
    <scope>NUCLEOTIDE SEQUENCE</scope>
    <source>
        <strain evidence="1">D04</strain>
    </source>
</reference>
<dbReference type="AlphaFoldDB" id="A0AAE3MEZ9"/>
<dbReference type="EMBL" id="JAPDPI010000025">
    <property type="protein sequence ID" value="MCW3806501.1"/>
    <property type="molecule type" value="Genomic_DNA"/>
</dbReference>
<dbReference type="SUPFAM" id="SSF74653">
    <property type="entry name" value="TolA/TonB C-terminal domain"/>
    <property type="match status" value="1"/>
</dbReference>
<gene>
    <name evidence="1" type="ORF">OM074_12775</name>
</gene>